<dbReference type="PANTHER" id="PTHR32322:SF9">
    <property type="entry name" value="AMINO-ACID METABOLITE EFFLUX PUMP-RELATED"/>
    <property type="match status" value="1"/>
</dbReference>
<dbReference type="SUPFAM" id="SSF103481">
    <property type="entry name" value="Multidrug resistance efflux transporter EmrE"/>
    <property type="match status" value="2"/>
</dbReference>
<dbReference type="OrthoDB" id="321830at2"/>
<organism evidence="7 8">
    <name type="scientific">Tritonibacter mobilis F1926</name>
    <dbReference type="NCBI Taxonomy" id="1265309"/>
    <lineage>
        <taxon>Bacteria</taxon>
        <taxon>Pseudomonadati</taxon>
        <taxon>Pseudomonadota</taxon>
        <taxon>Alphaproteobacteria</taxon>
        <taxon>Rhodobacterales</taxon>
        <taxon>Paracoccaceae</taxon>
        <taxon>Tritonibacter</taxon>
    </lineage>
</organism>
<reference evidence="7 8" key="1">
    <citation type="journal article" date="2016" name="ISME J.">
        <title>Global occurrence and heterogeneity of the Roseobacter-clade species Ruegeria mobilis.</title>
        <authorList>
            <person name="Sonnenschein E."/>
            <person name="Gram L."/>
        </authorList>
    </citation>
    <scope>NUCLEOTIDE SEQUENCE [LARGE SCALE GENOMIC DNA]</scope>
    <source>
        <strain evidence="7 8">F1926</strain>
    </source>
</reference>
<dbReference type="InterPro" id="IPR000620">
    <property type="entry name" value="EamA_dom"/>
</dbReference>
<dbReference type="Proteomes" id="UP000013243">
    <property type="component" value="Chromosome"/>
</dbReference>
<evidence type="ECO:0000256" key="2">
    <source>
        <dbReference type="ARBA" id="ARBA00022692"/>
    </source>
</evidence>
<dbReference type="PANTHER" id="PTHR32322">
    <property type="entry name" value="INNER MEMBRANE TRANSPORTER"/>
    <property type="match status" value="1"/>
</dbReference>
<dbReference type="InterPro" id="IPR050638">
    <property type="entry name" value="AA-Vitamin_Transporters"/>
</dbReference>
<feature type="transmembrane region" description="Helical" evidence="5">
    <location>
        <begin position="116"/>
        <end position="134"/>
    </location>
</feature>
<evidence type="ECO:0000313" key="7">
    <source>
        <dbReference type="EMBL" id="ANP41169.1"/>
    </source>
</evidence>
<feature type="transmembrane region" description="Helical" evidence="5">
    <location>
        <begin position="257"/>
        <end position="276"/>
    </location>
</feature>
<keyword evidence="3 5" id="KW-1133">Transmembrane helix</keyword>
<dbReference type="GO" id="GO:0016020">
    <property type="term" value="C:membrane"/>
    <property type="evidence" value="ECO:0007669"/>
    <property type="project" value="UniProtKB-SubCell"/>
</dbReference>
<feature type="transmembrane region" description="Helical" evidence="5">
    <location>
        <begin position="92"/>
        <end position="109"/>
    </location>
</feature>
<dbReference type="InterPro" id="IPR037185">
    <property type="entry name" value="EmrE-like"/>
</dbReference>
<sequence length="291" mass="29787">MRLIALTTLVMIAFAANSILGRWAIGPGHMDATGFGLLRLASGAVMLWALCLVQGQRPTDGWRRSLAGGASLTLYMVGFSVAYVALDAGLGALVLFGVVQVSMFGWSLVRREPVSAVQILGACVALAGLAYVVWPGGETAAPLWAVLLMGAGGLGWGIYSLVGRGTTTPLASSAVNFLLATGMILPVVWFLNGGAVVTAFGCLLAVISGAVTSGLGYALWYRVLPQIPAPVAATVQLSVPVIAILAGAVILGEPVGARLLLGTAAVLGGIATVILCPARPRRRVPEEQGLS</sequence>
<dbReference type="KEGG" id="rmb:K529_010375"/>
<dbReference type="STRING" id="1265309.K529_010375"/>
<keyword evidence="2 5" id="KW-0812">Transmembrane</keyword>
<name>A0A1B1A3L6_9RHOB</name>
<evidence type="ECO:0000256" key="3">
    <source>
        <dbReference type="ARBA" id="ARBA00022989"/>
    </source>
</evidence>
<feature type="transmembrane region" description="Helical" evidence="5">
    <location>
        <begin position="65"/>
        <end position="86"/>
    </location>
</feature>
<feature type="domain" description="EamA" evidence="6">
    <location>
        <begin position="144"/>
        <end position="274"/>
    </location>
</feature>
<feature type="transmembrane region" description="Helical" evidence="5">
    <location>
        <begin position="174"/>
        <end position="191"/>
    </location>
</feature>
<gene>
    <name evidence="7" type="ORF">K529_010375</name>
</gene>
<proteinExistence type="predicted"/>
<comment type="subcellular location">
    <subcellularLocation>
        <location evidence="1">Membrane</location>
        <topology evidence="1">Multi-pass membrane protein</topology>
    </subcellularLocation>
</comment>
<accession>A0A1B1A3L6</accession>
<feature type="transmembrane region" description="Helical" evidence="5">
    <location>
        <begin position="140"/>
        <end position="162"/>
    </location>
</feature>
<evidence type="ECO:0000259" key="6">
    <source>
        <dbReference type="Pfam" id="PF00892"/>
    </source>
</evidence>
<feature type="transmembrane region" description="Helical" evidence="5">
    <location>
        <begin position="34"/>
        <end position="53"/>
    </location>
</feature>
<evidence type="ECO:0000256" key="1">
    <source>
        <dbReference type="ARBA" id="ARBA00004141"/>
    </source>
</evidence>
<dbReference type="AlphaFoldDB" id="A0A1B1A3L6"/>
<protein>
    <recommendedName>
        <fullName evidence="6">EamA domain-containing protein</fullName>
    </recommendedName>
</protein>
<evidence type="ECO:0000256" key="5">
    <source>
        <dbReference type="SAM" id="Phobius"/>
    </source>
</evidence>
<evidence type="ECO:0000313" key="8">
    <source>
        <dbReference type="Proteomes" id="UP000013243"/>
    </source>
</evidence>
<dbReference type="GeneID" id="28250241"/>
<feature type="transmembrane region" description="Helical" evidence="5">
    <location>
        <begin position="197"/>
        <end position="219"/>
    </location>
</feature>
<dbReference type="RefSeq" id="WP_005616548.1">
    <property type="nucleotide sequence ID" value="NZ_CP015230.1"/>
</dbReference>
<dbReference type="Pfam" id="PF00892">
    <property type="entry name" value="EamA"/>
    <property type="match status" value="1"/>
</dbReference>
<feature type="transmembrane region" description="Helical" evidence="5">
    <location>
        <begin position="231"/>
        <end position="251"/>
    </location>
</feature>
<keyword evidence="4 5" id="KW-0472">Membrane</keyword>
<dbReference type="EMBL" id="CP015230">
    <property type="protein sequence ID" value="ANP41169.1"/>
    <property type="molecule type" value="Genomic_DNA"/>
</dbReference>
<evidence type="ECO:0000256" key="4">
    <source>
        <dbReference type="ARBA" id="ARBA00023136"/>
    </source>
</evidence>